<protein>
    <submittedName>
        <fullName evidence="9">NADH dehydrogenase I subunit M</fullName>
        <ecNumber evidence="9">1.6.5.3</ecNumber>
    </submittedName>
</protein>
<proteinExistence type="inferred from homology"/>
<evidence type="ECO:0000256" key="1">
    <source>
        <dbReference type="ARBA" id="ARBA00004127"/>
    </source>
</evidence>
<dbReference type="GO" id="GO:0042773">
    <property type="term" value="P:ATP synthesis coupled electron transport"/>
    <property type="evidence" value="ECO:0007669"/>
    <property type="project" value="InterPro"/>
</dbReference>
<dbReference type="InterPro" id="IPR010227">
    <property type="entry name" value="NADH_Q_OxRdtase_chainM/4"/>
</dbReference>
<feature type="transmembrane region" description="Helical" evidence="7">
    <location>
        <begin position="455"/>
        <end position="474"/>
    </location>
</feature>
<dbReference type="EMBL" id="CP003803">
    <property type="protein sequence ID" value="AGF47040.1"/>
    <property type="molecule type" value="Genomic_DNA"/>
</dbReference>
<dbReference type="NCBIfam" id="NF004501">
    <property type="entry name" value="PRK05846.1-5"/>
    <property type="match status" value="1"/>
</dbReference>
<dbReference type="GO" id="GO:0003954">
    <property type="term" value="F:NADH dehydrogenase activity"/>
    <property type="evidence" value="ECO:0007669"/>
    <property type="project" value="TreeGrafter"/>
</dbReference>
<dbReference type="PANTHER" id="PTHR43507">
    <property type="entry name" value="NADH-UBIQUINONE OXIDOREDUCTASE CHAIN 4"/>
    <property type="match status" value="1"/>
</dbReference>
<dbReference type="eggNOG" id="COG1008">
    <property type="taxonomic scope" value="Bacteria"/>
</dbReference>
<feature type="transmembrane region" description="Helical" evidence="7">
    <location>
        <begin position="38"/>
        <end position="57"/>
    </location>
</feature>
<dbReference type="InterPro" id="IPR003918">
    <property type="entry name" value="NADH_UbQ_OxRdtase"/>
</dbReference>
<dbReference type="PANTHER" id="PTHR43507:SF1">
    <property type="entry name" value="NADH-UBIQUINONE OXIDOREDUCTASE CHAIN 4"/>
    <property type="match status" value="1"/>
</dbReference>
<dbReference type="Pfam" id="PF00361">
    <property type="entry name" value="Proton_antipo_M"/>
    <property type="match status" value="1"/>
</dbReference>
<feature type="transmembrane region" description="Helical" evidence="7">
    <location>
        <begin position="274"/>
        <end position="297"/>
    </location>
</feature>
<evidence type="ECO:0000256" key="2">
    <source>
        <dbReference type="ARBA" id="ARBA00009025"/>
    </source>
</evidence>
<dbReference type="GO" id="GO:0016020">
    <property type="term" value="C:membrane"/>
    <property type="evidence" value="ECO:0007669"/>
    <property type="project" value="UniProtKB-SubCell"/>
</dbReference>
<comment type="subcellular location">
    <subcellularLocation>
        <location evidence="1">Endomembrane system</location>
        <topology evidence="1">Multi-pass membrane protein</topology>
    </subcellularLocation>
    <subcellularLocation>
        <location evidence="6">Membrane</location>
        <topology evidence="6">Multi-pass membrane protein</topology>
    </subcellularLocation>
</comment>
<dbReference type="GO" id="GO:0008137">
    <property type="term" value="F:NADH dehydrogenase (ubiquinone) activity"/>
    <property type="evidence" value="ECO:0007669"/>
    <property type="project" value="InterPro"/>
</dbReference>
<keyword evidence="9" id="KW-0560">Oxidoreductase</keyword>
<dbReference type="InterPro" id="IPR001750">
    <property type="entry name" value="ND/Mrp_TM"/>
</dbReference>
<organism evidence="9 10">
    <name type="scientific">Candidatus Kinetoplastidibacterium desouzai TCC079E</name>
    <dbReference type="NCBI Taxonomy" id="1208919"/>
    <lineage>
        <taxon>Bacteria</taxon>
        <taxon>Pseudomonadati</taxon>
        <taxon>Pseudomonadota</taxon>
        <taxon>Betaproteobacteria</taxon>
        <taxon>Candidatus Kinetoplastidibacterium</taxon>
    </lineage>
</organism>
<gene>
    <name evidence="9" type="ORF">CDSE_0779</name>
</gene>
<evidence type="ECO:0000313" key="9">
    <source>
        <dbReference type="EMBL" id="AGF47040.1"/>
    </source>
</evidence>
<sequence length="495" mass="55675">MLSYIYIPWLSLSIFMPIFFGLMVLFADRYSQNFAKIISLLGSVCSFLITLIIYSLFELESIFFQFEEKYSWIKSFDVTYHLGIDGISLWFLILNSFMTIIVIVSSLDSKITKVSQYLAAFLILSGLINGVFSSLDGILFYVFFEATLIPMYLIIGIWGGPNRFYAAFKFFLYTLLGSLLMFVAFVYLSNISNSFEIIDWHYVKLSYIEQMIIFLSFLMAFAVKIPMWPFHTWLPDAHVEAPTAGSIILASIMLKLGAYGLIRFSLPIVPDASISLSGMMVTLSLIAIVYIGFVAIVQKDMKKLVAYSSIAHMGFVTLGIFIFNQAGVEGAIIQMISHGFVSAAMFFCIGVLYDRTHSRLISDYAGLVNRMPTFVTFFVFFSMANAGLPATSGFVGEFFVIMGSVQYKFIVAVLASLSLILSASYSLWLVKRISFGVIEKNSICSDLLDVNTKEFFILTTLALIVLFMGVYPKIFTDIIHLPIKTLLEHLSITKL</sequence>
<dbReference type="GO" id="GO:0048039">
    <property type="term" value="F:ubiquinone binding"/>
    <property type="evidence" value="ECO:0007669"/>
    <property type="project" value="TreeGrafter"/>
</dbReference>
<keyword evidence="5 7" id="KW-0472">Membrane</keyword>
<feature type="transmembrane region" description="Helical" evidence="7">
    <location>
        <begin position="332"/>
        <end position="353"/>
    </location>
</feature>
<keyword evidence="3 6" id="KW-0812">Transmembrane</keyword>
<comment type="similarity">
    <text evidence="2">Belongs to the complex I subunit 4 family.</text>
</comment>
<accession>M1M488</accession>
<dbReference type="AlphaFoldDB" id="M1M488"/>
<feature type="transmembrane region" description="Helical" evidence="7">
    <location>
        <begin position="211"/>
        <end position="230"/>
    </location>
</feature>
<dbReference type="HOGENOM" id="CLU_007100_4_4_4"/>
<feature type="transmembrane region" description="Helical" evidence="7">
    <location>
        <begin position="242"/>
        <end position="262"/>
    </location>
</feature>
<keyword evidence="10" id="KW-1185">Reference proteome</keyword>
<feature type="transmembrane region" description="Helical" evidence="7">
    <location>
        <begin position="170"/>
        <end position="191"/>
    </location>
</feature>
<reference evidence="9 10" key="1">
    <citation type="journal article" date="2013" name="Genome Biol. Evol.">
        <title>Genome evolution and phylogenomic analysis of candidatus kinetoplastibacterium, the betaproteobacterial endosymbionts of strigomonas and angomonas.</title>
        <authorList>
            <person name="Alves J.M."/>
            <person name="Serrano M.G."/>
            <person name="Maia da Silva F."/>
            <person name="Voegtly L.J."/>
            <person name="Matveyev A.V."/>
            <person name="Teixeira M.M."/>
            <person name="Camargo E.P."/>
            <person name="Buck G.A."/>
        </authorList>
    </citation>
    <scope>NUCLEOTIDE SEQUENCE [LARGE SCALE GENOMIC DNA]</scope>
    <source>
        <strain evidence="9 10">TCC079E</strain>
    </source>
</reference>
<evidence type="ECO:0000313" key="10">
    <source>
        <dbReference type="Proteomes" id="UP000011547"/>
    </source>
</evidence>
<evidence type="ECO:0000256" key="3">
    <source>
        <dbReference type="ARBA" id="ARBA00022692"/>
    </source>
</evidence>
<feature type="transmembrane region" description="Helical" evidence="7">
    <location>
        <begin position="304"/>
        <end position="326"/>
    </location>
</feature>
<dbReference type="NCBIfam" id="TIGR01972">
    <property type="entry name" value="NDH_I_M"/>
    <property type="match status" value="1"/>
</dbReference>
<feature type="transmembrane region" description="Helical" evidence="7">
    <location>
        <begin position="87"/>
        <end position="107"/>
    </location>
</feature>
<dbReference type="RefSeq" id="WP_015396451.1">
    <property type="nucleotide sequence ID" value="NC_020294.1"/>
</dbReference>
<dbReference type="PRINTS" id="PR01437">
    <property type="entry name" value="NUOXDRDTASE4"/>
</dbReference>
<keyword evidence="4 7" id="KW-1133">Transmembrane helix</keyword>
<dbReference type="GO" id="GO:0015990">
    <property type="term" value="P:electron transport coupled proton transport"/>
    <property type="evidence" value="ECO:0007669"/>
    <property type="project" value="TreeGrafter"/>
</dbReference>
<evidence type="ECO:0000256" key="7">
    <source>
        <dbReference type="SAM" id="Phobius"/>
    </source>
</evidence>
<evidence type="ECO:0000256" key="6">
    <source>
        <dbReference type="RuleBase" id="RU000320"/>
    </source>
</evidence>
<feature type="transmembrane region" description="Helical" evidence="7">
    <location>
        <begin position="374"/>
        <end position="395"/>
    </location>
</feature>
<feature type="domain" description="NADH:quinone oxidoreductase/Mrp antiporter transmembrane" evidence="8">
    <location>
        <begin position="136"/>
        <end position="418"/>
    </location>
</feature>
<evidence type="ECO:0000256" key="5">
    <source>
        <dbReference type="ARBA" id="ARBA00023136"/>
    </source>
</evidence>
<feature type="transmembrane region" description="Helical" evidence="7">
    <location>
        <begin position="407"/>
        <end position="430"/>
    </location>
</feature>
<dbReference type="EC" id="1.6.5.3" evidence="9"/>
<feature type="transmembrane region" description="Helical" evidence="7">
    <location>
        <begin position="114"/>
        <end position="132"/>
    </location>
</feature>
<dbReference type="PATRIC" id="fig|1208919.3.peg.481"/>
<dbReference type="GO" id="GO:0012505">
    <property type="term" value="C:endomembrane system"/>
    <property type="evidence" value="ECO:0007669"/>
    <property type="project" value="UniProtKB-SubCell"/>
</dbReference>
<dbReference type="KEGG" id="kde:CDSE_0779"/>
<feature type="transmembrane region" description="Helical" evidence="7">
    <location>
        <begin position="6"/>
        <end position="26"/>
    </location>
</feature>
<dbReference type="STRING" id="1208919.CDSE_0779"/>
<dbReference type="Proteomes" id="UP000011547">
    <property type="component" value="Chromosome"/>
</dbReference>
<evidence type="ECO:0000259" key="8">
    <source>
        <dbReference type="Pfam" id="PF00361"/>
    </source>
</evidence>
<name>M1M488_9PROT</name>
<evidence type="ECO:0000256" key="4">
    <source>
        <dbReference type="ARBA" id="ARBA00022989"/>
    </source>
</evidence>
<feature type="transmembrane region" description="Helical" evidence="7">
    <location>
        <begin position="138"/>
        <end position="158"/>
    </location>
</feature>